<feature type="region of interest" description="Disordered" evidence="1">
    <location>
        <begin position="685"/>
        <end position="708"/>
    </location>
</feature>
<dbReference type="Proteomes" id="UP000738325">
    <property type="component" value="Unassembled WGS sequence"/>
</dbReference>
<proteinExistence type="predicted"/>
<protein>
    <submittedName>
        <fullName evidence="2">Uncharacterized protein</fullName>
    </submittedName>
</protein>
<dbReference type="EMBL" id="JAAAIP010000767">
    <property type="protein sequence ID" value="KAG0312882.1"/>
    <property type="molecule type" value="Genomic_DNA"/>
</dbReference>
<evidence type="ECO:0000313" key="3">
    <source>
        <dbReference type="Proteomes" id="UP000738325"/>
    </source>
</evidence>
<feature type="compositionally biased region" description="Polar residues" evidence="1">
    <location>
        <begin position="823"/>
        <end position="832"/>
    </location>
</feature>
<sequence>MQRDEEKLDMPGGFKTSRSVSNNMTNSTDNLYGDVPSAEAMRASNINNPLGSSYEVAGPTVGGSPVPYDRGNVAMSKDQDHNTLVDTVKVGAAAAATGAAAAGASVIAAAKRMVHHGEDVNDINGPSNVAHHPQIDNTRQSMNKSERIPIAQPPTDINQHPIQTTTNEMSHGYGMHPKTVAAATAGTTAATGIMAASAMDLKPKESTFRRLEGEVTHLIHHGIPRDNSHQYAMTSARTLLAQQEFASRNAALRAGNNDLAEIRHNKATITTSSAPPETLADTRDYVPKVYSERSPDLSRQDAIGHHSAGATAAMVGAPLATAVGTAAYLDSSHKGALPREQGVADMVSPSTAARHTGNLPSDASVASTYQGQAPHNFATPAETVGPTFDTRYMDSQRSAGPTFDTRYLENQRGTGHASVAPIAAATAATAGAAATATDLNASLRSKGDEQIIRTPSHVISTGNTTIGANNRGSVYPTAATRSLEFTDPKSLKPVTEIRPIAVHSSEPQTHGLTDTVHMPTEYGPADPKALHTVDPKTIGYGRTAIAGAAVAGAAGAAGAKSAHGTGIEAPRGLSSSSSMPGASTTMKTPSAAATAIPTVTGATTTTPTSSLFFTDARTLRPVTGPRRTIPVVAQPLKLSTPVPHMASEYGPADIRALKLTDPRTLGRGGKTTAAETATALNAKEAVKPRVATTDATTPSVNATSAAHSSNKPLAAAGAVGAATGATALHAHNNTSRNTATALSPTTNVDLKGHSAGDRIEAATAGTVTPSSYTGPVPSVGTGEEVIWMKTTTTSTVLADGRTGEIIEQKQTILAPHELDEALNNNSTMNSYNDHNDFHDTAHGTSDGTSHQQHQQKAQRQAHQRRSGFLSRLLGRTSSTDKGKSRM</sequence>
<keyword evidence="3" id="KW-1185">Reference proteome</keyword>
<feature type="compositionally biased region" description="Polar residues" evidence="1">
    <location>
        <begin position="693"/>
        <end position="708"/>
    </location>
</feature>
<feature type="region of interest" description="Disordered" evidence="1">
    <location>
        <begin position="1"/>
        <end position="31"/>
    </location>
</feature>
<organism evidence="2 3">
    <name type="scientific">Dissophora globulifera</name>
    <dbReference type="NCBI Taxonomy" id="979702"/>
    <lineage>
        <taxon>Eukaryota</taxon>
        <taxon>Fungi</taxon>
        <taxon>Fungi incertae sedis</taxon>
        <taxon>Mucoromycota</taxon>
        <taxon>Mortierellomycotina</taxon>
        <taxon>Mortierellomycetes</taxon>
        <taxon>Mortierellales</taxon>
        <taxon>Mortierellaceae</taxon>
        <taxon>Dissophora</taxon>
    </lineage>
</organism>
<dbReference type="OrthoDB" id="2449787at2759"/>
<name>A0A9P6UMH2_9FUNG</name>
<evidence type="ECO:0000313" key="2">
    <source>
        <dbReference type="EMBL" id="KAG0312882.1"/>
    </source>
</evidence>
<gene>
    <name evidence="2" type="ORF">BGZ99_009213</name>
</gene>
<comment type="caution">
    <text evidence="2">The sequence shown here is derived from an EMBL/GenBank/DDBJ whole genome shotgun (WGS) entry which is preliminary data.</text>
</comment>
<feature type="compositionally biased region" description="Polar residues" evidence="1">
    <location>
        <begin position="16"/>
        <end position="30"/>
    </location>
</feature>
<reference evidence="2" key="1">
    <citation type="journal article" date="2020" name="Fungal Divers.">
        <title>Resolving the Mortierellaceae phylogeny through synthesis of multi-gene phylogenetics and phylogenomics.</title>
        <authorList>
            <person name="Vandepol N."/>
            <person name="Liber J."/>
            <person name="Desiro A."/>
            <person name="Na H."/>
            <person name="Kennedy M."/>
            <person name="Barry K."/>
            <person name="Grigoriev I.V."/>
            <person name="Miller A.N."/>
            <person name="O'Donnell K."/>
            <person name="Stajich J.E."/>
            <person name="Bonito G."/>
        </authorList>
    </citation>
    <scope>NUCLEOTIDE SEQUENCE</scope>
    <source>
        <strain evidence="2">REB-010B</strain>
    </source>
</reference>
<feature type="region of interest" description="Disordered" evidence="1">
    <location>
        <begin position="823"/>
        <end position="886"/>
    </location>
</feature>
<evidence type="ECO:0000256" key="1">
    <source>
        <dbReference type="SAM" id="MobiDB-lite"/>
    </source>
</evidence>
<feature type="region of interest" description="Disordered" evidence="1">
    <location>
        <begin position="561"/>
        <end position="587"/>
    </location>
</feature>
<dbReference type="AlphaFoldDB" id="A0A9P6UMH2"/>
<feature type="compositionally biased region" description="Low complexity" evidence="1">
    <location>
        <begin position="866"/>
        <end position="877"/>
    </location>
</feature>
<accession>A0A9P6UMH2</accession>